<evidence type="ECO:0000256" key="1">
    <source>
        <dbReference type="SAM" id="MobiDB-lite"/>
    </source>
</evidence>
<gene>
    <name evidence="2" type="ORF">C1H76_8715</name>
</gene>
<dbReference type="EMBL" id="PTQR01000120">
    <property type="protein sequence ID" value="TKX19097.1"/>
    <property type="molecule type" value="Genomic_DNA"/>
</dbReference>
<name>A0A4U7AVM2_9PEZI</name>
<sequence>MTLFATVQDTRTPDSTEPLYSPRWLLKVRLRLRKGVRNVEGKETFVLLKATPRTPLLCPVSQFLGLALADGVFRDLDHAGKLRCIQIPRGRHTMPVIMRNEKMKIPILRRWECNSGLSSTRAQTSATLSHNLQNLGQRSGFTDVLTAYSIRRGHGNKLDVAVSAAERRSRMSHRDNDVYNSAYISTLSAIDTQAIMLDEEREDDVFENMRTMTATRDAAGAVVVGRSVGAGPIVTGQTRCKQPTKTRGDMPRGQRRKYVRDQYESLLGASIFDGGRSSDILPGGVVAEREIVRMDIERRALALLKLDRARKNIADLTDMPSDQMTIERNAKCFADVAEVGMHLLYPDSKIDEQGRSSTAGAGHNQGRKLWPGKWLPPVLPA</sequence>
<proteinExistence type="predicted"/>
<dbReference type="Proteomes" id="UP000308133">
    <property type="component" value="Unassembled WGS sequence"/>
</dbReference>
<dbReference type="Pfam" id="PF11917">
    <property type="entry name" value="DUF3435"/>
    <property type="match status" value="1"/>
</dbReference>
<dbReference type="PANTHER" id="PTHR37535">
    <property type="entry name" value="FLUG DOMAIN PROTEIN"/>
    <property type="match status" value="1"/>
</dbReference>
<dbReference type="InterPro" id="IPR021842">
    <property type="entry name" value="DUF3435"/>
</dbReference>
<dbReference type="PANTHER" id="PTHR37535:SF4">
    <property type="entry name" value="FLUG DOMAIN-CONTAINING PROTEIN"/>
    <property type="match status" value="1"/>
</dbReference>
<accession>A0A4U7AVM2</accession>
<comment type="caution">
    <text evidence="2">The sequence shown here is derived from an EMBL/GenBank/DDBJ whole genome shotgun (WGS) entry which is preliminary data.</text>
</comment>
<feature type="region of interest" description="Disordered" evidence="1">
    <location>
        <begin position="351"/>
        <end position="381"/>
    </location>
</feature>
<organism evidence="2 3">
    <name type="scientific">Elsinoe australis</name>
    <dbReference type="NCBI Taxonomy" id="40998"/>
    <lineage>
        <taxon>Eukaryota</taxon>
        <taxon>Fungi</taxon>
        <taxon>Dikarya</taxon>
        <taxon>Ascomycota</taxon>
        <taxon>Pezizomycotina</taxon>
        <taxon>Dothideomycetes</taxon>
        <taxon>Dothideomycetidae</taxon>
        <taxon>Myriangiales</taxon>
        <taxon>Elsinoaceae</taxon>
        <taxon>Elsinoe</taxon>
    </lineage>
</organism>
<reference evidence="2 3" key="1">
    <citation type="submission" date="2018-02" db="EMBL/GenBank/DDBJ databases">
        <title>Draft genome sequences of Elsinoe sp., causing black scab on jojoba.</title>
        <authorList>
            <person name="Stodart B."/>
            <person name="Jeffress S."/>
            <person name="Ash G."/>
            <person name="Arun Chinnappa K."/>
        </authorList>
    </citation>
    <scope>NUCLEOTIDE SEQUENCE [LARGE SCALE GENOMIC DNA]</scope>
    <source>
        <strain evidence="2 3">Hillstone_2</strain>
    </source>
</reference>
<evidence type="ECO:0000313" key="3">
    <source>
        <dbReference type="Proteomes" id="UP000308133"/>
    </source>
</evidence>
<protein>
    <submittedName>
        <fullName evidence="2">Uncharacterized protein</fullName>
    </submittedName>
</protein>
<dbReference type="AlphaFoldDB" id="A0A4U7AVM2"/>
<evidence type="ECO:0000313" key="2">
    <source>
        <dbReference type="EMBL" id="TKX19097.1"/>
    </source>
</evidence>